<dbReference type="Proteomes" id="UP000175829">
    <property type="component" value="Unassembled WGS sequence"/>
</dbReference>
<proteinExistence type="predicted"/>
<dbReference type="AlphaFoldDB" id="A0A1E7KDQ1"/>
<organism evidence="1 2">
    <name type="scientific">Streptomyces qinglanensis</name>
    <dbReference type="NCBI Taxonomy" id="943816"/>
    <lineage>
        <taxon>Bacteria</taxon>
        <taxon>Bacillati</taxon>
        <taxon>Actinomycetota</taxon>
        <taxon>Actinomycetes</taxon>
        <taxon>Kitasatosporales</taxon>
        <taxon>Streptomycetaceae</taxon>
        <taxon>Streptomyces</taxon>
    </lineage>
</organism>
<gene>
    <name evidence="1" type="ORF">AN217_01420</name>
</gene>
<dbReference type="EMBL" id="LJGV01000021">
    <property type="protein sequence ID" value="OEV01974.1"/>
    <property type="molecule type" value="Genomic_DNA"/>
</dbReference>
<accession>A0A1E7KDQ1</accession>
<dbReference type="PATRIC" id="fig|943816.4.peg.5369"/>
<sequence>MSLHWFGYDVTATADGPRRVLMLAQRAFTRPPGVGWVALLREATGWAEPDRCGVDRAATEAALCTAVRFLGVAGALSPFQPGCQRC</sequence>
<evidence type="ECO:0000313" key="1">
    <source>
        <dbReference type="EMBL" id="OEV01974.1"/>
    </source>
</evidence>
<protein>
    <submittedName>
        <fullName evidence="1">Uncharacterized protein</fullName>
    </submittedName>
</protein>
<name>A0A1E7KDQ1_9ACTN</name>
<comment type="caution">
    <text evidence="1">The sequence shown here is derived from an EMBL/GenBank/DDBJ whole genome shotgun (WGS) entry which is preliminary data.</text>
</comment>
<reference evidence="1 2" key="1">
    <citation type="journal article" date="2016" name="Front. Microbiol.">
        <title>Comparative Genomics Analysis of Streptomyces Species Reveals Their Adaptation to the Marine Environment and Their Diversity at the Genomic Level.</title>
        <authorList>
            <person name="Tian X."/>
            <person name="Zhang Z."/>
            <person name="Yang T."/>
            <person name="Chen M."/>
            <person name="Li J."/>
            <person name="Chen F."/>
            <person name="Yang J."/>
            <person name="Li W."/>
            <person name="Zhang B."/>
            <person name="Zhang Z."/>
            <person name="Wu J."/>
            <person name="Zhang C."/>
            <person name="Long L."/>
            <person name="Xiao J."/>
        </authorList>
    </citation>
    <scope>NUCLEOTIDE SEQUENCE [LARGE SCALE GENOMIC DNA]</scope>
    <source>
        <strain evidence="1 2">SCSIO M10379</strain>
    </source>
</reference>
<evidence type="ECO:0000313" key="2">
    <source>
        <dbReference type="Proteomes" id="UP000175829"/>
    </source>
</evidence>